<dbReference type="SUPFAM" id="SSF52058">
    <property type="entry name" value="L domain-like"/>
    <property type="match status" value="1"/>
</dbReference>
<proteinExistence type="predicted"/>
<dbReference type="InterPro" id="IPR001611">
    <property type="entry name" value="Leu-rich_rpt"/>
</dbReference>
<dbReference type="Gene3D" id="3.80.10.10">
    <property type="entry name" value="Ribonuclease Inhibitor"/>
    <property type="match status" value="2"/>
</dbReference>
<evidence type="ECO:0008006" key="5">
    <source>
        <dbReference type="Google" id="ProtNLM"/>
    </source>
</evidence>
<dbReference type="EMBL" id="WJPO01000010">
    <property type="protein sequence ID" value="MRH20988.1"/>
    <property type="molecule type" value="Genomic_DNA"/>
</dbReference>
<dbReference type="GO" id="GO:0019005">
    <property type="term" value="C:SCF ubiquitin ligase complex"/>
    <property type="evidence" value="ECO:0007669"/>
    <property type="project" value="TreeGrafter"/>
</dbReference>
<protein>
    <recommendedName>
        <fullName evidence="5">Leucine-rich repeat domain-containing protein</fullName>
    </recommendedName>
</protein>
<feature type="coiled-coil region" evidence="1">
    <location>
        <begin position="459"/>
        <end position="493"/>
    </location>
</feature>
<dbReference type="GO" id="GO:0031146">
    <property type="term" value="P:SCF-dependent proteasomal ubiquitin-dependent protein catabolic process"/>
    <property type="evidence" value="ECO:0007669"/>
    <property type="project" value="TreeGrafter"/>
</dbReference>
<feature type="compositionally biased region" description="Basic residues" evidence="2">
    <location>
        <begin position="53"/>
        <end position="62"/>
    </location>
</feature>
<gene>
    <name evidence="3" type="ORF">GH815_08275</name>
</gene>
<dbReference type="Proteomes" id="UP000466730">
    <property type="component" value="Unassembled WGS sequence"/>
</dbReference>
<dbReference type="Pfam" id="PF13855">
    <property type="entry name" value="LRR_8"/>
    <property type="match status" value="1"/>
</dbReference>
<dbReference type="OrthoDB" id="88903at2"/>
<reference evidence="3 4" key="1">
    <citation type="submission" date="2019-11" db="EMBL/GenBank/DDBJ databases">
        <title>Draft Whole-Genome sequence of the marine photosynthetic bacterium Rhodovulum strictum DSM 11289.</title>
        <authorList>
            <person name="Kyndt J.A."/>
            <person name="Meyer T.E."/>
        </authorList>
    </citation>
    <scope>NUCLEOTIDE SEQUENCE [LARGE SCALE GENOMIC DNA]</scope>
    <source>
        <strain evidence="3 4">DSM 11289</strain>
    </source>
</reference>
<evidence type="ECO:0000256" key="2">
    <source>
        <dbReference type="SAM" id="MobiDB-lite"/>
    </source>
</evidence>
<dbReference type="Pfam" id="PF13516">
    <property type="entry name" value="LRR_6"/>
    <property type="match status" value="1"/>
</dbReference>
<name>A0A844BEI2_9RHOB</name>
<keyword evidence="1" id="KW-0175">Coiled coil</keyword>
<comment type="caution">
    <text evidence="3">The sequence shown here is derived from an EMBL/GenBank/DDBJ whole genome shotgun (WGS) entry which is preliminary data.</text>
</comment>
<organism evidence="3 4">
    <name type="scientific">Rhodovulum strictum</name>
    <dbReference type="NCBI Taxonomy" id="58314"/>
    <lineage>
        <taxon>Bacteria</taxon>
        <taxon>Pseudomonadati</taxon>
        <taxon>Pseudomonadota</taxon>
        <taxon>Alphaproteobacteria</taxon>
        <taxon>Rhodobacterales</taxon>
        <taxon>Paracoccaceae</taxon>
        <taxon>Rhodovulum</taxon>
    </lineage>
</organism>
<accession>A0A844BEI2</accession>
<evidence type="ECO:0000313" key="4">
    <source>
        <dbReference type="Proteomes" id="UP000466730"/>
    </source>
</evidence>
<keyword evidence="4" id="KW-1185">Reference proteome</keyword>
<sequence length="549" mass="58816">MQFARADPCLVVMSQALSHGAVLGRARGSGKGQHGRMLRAGASQRGADGGSPARRRPRLAPRRYPCHAGADRWRQGMSAAEDAYRAAERAIAVAKEEGANELSFDFEKFRALEELPAEIADLSGLQVLWLDNTAINDEGLGAIEGLKGLENLSLFRTAVTDAGLRHLTGLTQLQSLTLSKTAITDAGVRFLSRLVGLQGIFLSNTAITDLGLRQLTGLSGLQWISLDGTGITDEGLSTLGGLTTLEVLFLADTAITDAGLSSLAGLTSLRQLFVDNTPITEEGLAGIAGLSELQDLSIDNTGVRDLRPLLAFDRLNIGRLRFHGIPALDRDPRLKELSEIAHEKDCARQTLAYLREVGDGWPPGDRRGTMRDADPPITARVPSDAVRAHLGFLLRTAPASRVAADTLASQIEAAITAWLNETGTNHLPDELAVFEDIARTLRGFSSALPAAPAEDLPDRRALETRLAELEEQVARLADELDAAHARAAAAESKLAGRIIWPKYKERLAEDSATLTAWTVKVGVVSGAVHLLGVNSATVTEFLKVLQKVL</sequence>
<evidence type="ECO:0000256" key="1">
    <source>
        <dbReference type="SAM" id="Coils"/>
    </source>
</evidence>
<feature type="region of interest" description="Disordered" evidence="2">
    <location>
        <begin position="25"/>
        <end position="62"/>
    </location>
</feature>
<dbReference type="InterPro" id="IPR032675">
    <property type="entry name" value="LRR_dom_sf"/>
</dbReference>
<dbReference type="PANTHER" id="PTHR13318:SF162">
    <property type="entry name" value="LEUCINE-RICH REPEAT FAMILY PROTEIN"/>
    <property type="match status" value="1"/>
</dbReference>
<dbReference type="AlphaFoldDB" id="A0A844BEI2"/>
<dbReference type="PANTHER" id="PTHR13318">
    <property type="entry name" value="PARTNER OF PAIRED, ISOFORM B-RELATED"/>
    <property type="match status" value="1"/>
</dbReference>
<evidence type="ECO:0000313" key="3">
    <source>
        <dbReference type="EMBL" id="MRH20988.1"/>
    </source>
</evidence>